<accession>A0A1Q9DER8</accession>
<reference evidence="1 2" key="1">
    <citation type="submission" date="2016-02" db="EMBL/GenBank/DDBJ databases">
        <title>Genome analysis of coral dinoflagellate symbionts highlights evolutionary adaptations to a symbiotic lifestyle.</title>
        <authorList>
            <person name="Aranda M."/>
            <person name="Li Y."/>
            <person name="Liew Y.J."/>
            <person name="Baumgarten S."/>
            <person name="Simakov O."/>
            <person name="Wilson M."/>
            <person name="Piel J."/>
            <person name="Ashoor H."/>
            <person name="Bougouffa S."/>
            <person name="Bajic V.B."/>
            <person name="Ryu T."/>
            <person name="Ravasi T."/>
            <person name="Bayer T."/>
            <person name="Micklem G."/>
            <person name="Kim H."/>
            <person name="Bhak J."/>
            <person name="Lajeunesse T.C."/>
            <person name="Voolstra C.R."/>
        </authorList>
    </citation>
    <scope>NUCLEOTIDE SEQUENCE [LARGE SCALE GENOMIC DNA]</scope>
    <source>
        <strain evidence="1 2">CCMP2467</strain>
    </source>
</reference>
<dbReference type="EMBL" id="LSRX01000574">
    <property type="protein sequence ID" value="OLP93642.1"/>
    <property type="molecule type" value="Genomic_DNA"/>
</dbReference>
<dbReference type="AlphaFoldDB" id="A0A1Q9DER8"/>
<gene>
    <name evidence="1" type="ORF">AK812_SmicGene24441</name>
</gene>
<sequence length="599" mass="65328">MTFTPELLSWVSFEPRPGFLAAVPAPEDFLAGAATRVKLVLRVTSLVRFVDASVMLEVWAPQSYLFEANCFSNSSTPSTLPFAQTCNSFGRLAQVTGTLPAEVMLWEPDVSYELNLQVAQNGDLASSADNSWMAQLWQQLPPSNLSDTGADTLLDVGPAIVVRDAAVWQPGASGAESQILRTDDRLLVIDTTWLEAKGLFVGPSEAAVLLADGRFGKTAAAALRNAPADDRPRPVSRTEFKELVYKTNIGGYRVEGATAAFAVGSRYPTQSDWTSFVAGLQLGFSTPLRLASLRISAPPHFLFSCEQLETGNTRLAAASAALPCRVVASPFESALFLQGPEPGGPNGYAAGMHWWFGGLVRLEFQSGWPEERQQWEVELSDENGDLRVRASPQSAPDMAETWLLHAELLPRFTGTGETTLVDLTFETRFFDPLDGASLPPQDIWNTTEEHLQLIVRAPRNVPFDRAQFAEGTCIEAGDSVFFPDDTYLGRPPAACTRVRLSRRQQDLVEEPATNVAPRRFQGRVRMALTLTPLCRQPMPPCADFFSLQLGEEQPLFARDGGLAAQLAAGQIGTEQALTLRTQAVNLVLTFSLVLRFAST</sequence>
<evidence type="ECO:0000313" key="2">
    <source>
        <dbReference type="Proteomes" id="UP000186817"/>
    </source>
</evidence>
<dbReference type="OrthoDB" id="413752at2759"/>
<evidence type="ECO:0000313" key="1">
    <source>
        <dbReference type="EMBL" id="OLP93642.1"/>
    </source>
</evidence>
<protein>
    <submittedName>
        <fullName evidence="1">Uncharacterized protein</fullName>
    </submittedName>
</protein>
<comment type="caution">
    <text evidence="1">The sequence shown here is derived from an EMBL/GenBank/DDBJ whole genome shotgun (WGS) entry which is preliminary data.</text>
</comment>
<keyword evidence="2" id="KW-1185">Reference proteome</keyword>
<dbReference type="Proteomes" id="UP000186817">
    <property type="component" value="Unassembled WGS sequence"/>
</dbReference>
<name>A0A1Q9DER8_SYMMI</name>
<proteinExistence type="predicted"/>
<organism evidence="1 2">
    <name type="scientific">Symbiodinium microadriaticum</name>
    <name type="common">Dinoflagellate</name>
    <name type="synonym">Zooxanthella microadriatica</name>
    <dbReference type="NCBI Taxonomy" id="2951"/>
    <lineage>
        <taxon>Eukaryota</taxon>
        <taxon>Sar</taxon>
        <taxon>Alveolata</taxon>
        <taxon>Dinophyceae</taxon>
        <taxon>Suessiales</taxon>
        <taxon>Symbiodiniaceae</taxon>
        <taxon>Symbiodinium</taxon>
    </lineage>
</organism>